<dbReference type="InterPro" id="IPR036237">
    <property type="entry name" value="Xyl_isomerase-like_sf"/>
</dbReference>
<proteinExistence type="predicted"/>
<feature type="domain" description="Xylose isomerase-like TIM barrel" evidence="1">
    <location>
        <begin position="9"/>
        <end position="199"/>
    </location>
</feature>
<organism evidence="2 3">
    <name type="scientific">Candidatus Solincola sediminis</name>
    <dbReference type="NCBI Taxonomy" id="1797199"/>
    <lineage>
        <taxon>Bacteria</taxon>
        <taxon>Bacillati</taxon>
        <taxon>Actinomycetota</taxon>
        <taxon>Candidatus Geothermincolia</taxon>
        <taxon>Candidatus Geothermincolales</taxon>
        <taxon>Candidatus Geothermincolaceae</taxon>
        <taxon>Candidatus Solincola</taxon>
    </lineage>
</organism>
<comment type="caution">
    <text evidence="2">The sequence shown here is derived from an EMBL/GenBank/DDBJ whole genome shotgun (WGS) entry which is preliminary data.</text>
</comment>
<dbReference type="STRING" id="1797197.A2Y75_04275"/>
<dbReference type="PANTHER" id="PTHR12110">
    <property type="entry name" value="HYDROXYPYRUVATE ISOMERASE"/>
    <property type="match status" value="1"/>
</dbReference>
<evidence type="ECO:0000259" key="1">
    <source>
        <dbReference type="Pfam" id="PF01261"/>
    </source>
</evidence>
<dbReference type="Gene3D" id="3.20.20.150">
    <property type="entry name" value="Divalent-metal-dependent TIM barrel enzymes"/>
    <property type="match status" value="1"/>
</dbReference>
<name>A0A1F2WGG6_9ACTN</name>
<dbReference type="InterPro" id="IPR050312">
    <property type="entry name" value="IolE/XylAMocC-like"/>
</dbReference>
<protein>
    <recommendedName>
        <fullName evidence="1">Xylose isomerase-like TIM barrel domain-containing protein</fullName>
    </recommendedName>
</protein>
<evidence type="ECO:0000313" key="2">
    <source>
        <dbReference type="EMBL" id="OFW55944.1"/>
    </source>
</evidence>
<dbReference type="Pfam" id="PF01261">
    <property type="entry name" value="AP_endonuc_2"/>
    <property type="match status" value="1"/>
</dbReference>
<dbReference type="Proteomes" id="UP000177876">
    <property type="component" value="Unassembled WGS sequence"/>
</dbReference>
<evidence type="ECO:0000313" key="3">
    <source>
        <dbReference type="Proteomes" id="UP000177876"/>
    </source>
</evidence>
<accession>A0A1F2WGG6</accession>
<gene>
    <name evidence="2" type="ORF">A2Y75_04275</name>
</gene>
<dbReference type="SUPFAM" id="SSF51658">
    <property type="entry name" value="Xylose isomerase-like"/>
    <property type="match status" value="1"/>
</dbReference>
<dbReference type="InterPro" id="IPR013022">
    <property type="entry name" value="Xyl_isomerase-like_TIM-brl"/>
</dbReference>
<reference evidence="2 3" key="1">
    <citation type="journal article" date="2016" name="Nat. Commun.">
        <title>Thousands of microbial genomes shed light on interconnected biogeochemical processes in an aquifer system.</title>
        <authorList>
            <person name="Anantharaman K."/>
            <person name="Brown C.T."/>
            <person name="Hug L.A."/>
            <person name="Sharon I."/>
            <person name="Castelle C.J."/>
            <person name="Probst A.J."/>
            <person name="Thomas B.C."/>
            <person name="Singh A."/>
            <person name="Wilkins M.J."/>
            <person name="Karaoz U."/>
            <person name="Brodie E.L."/>
            <person name="Williams K.H."/>
            <person name="Hubbard S.S."/>
            <person name="Banfield J.F."/>
        </authorList>
    </citation>
    <scope>NUCLEOTIDE SEQUENCE [LARGE SCALE GENOMIC DNA]</scope>
</reference>
<dbReference type="EMBL" id="MELK01000050">
    <property type="protein sequence ID" value="OFW55944.1"/>
    <property type="molecule type" value="Genomic_DNA"/>
</dbReference>
<sequence length="226" mass="26112">MVTRREETQSIPRLKELVATYDLPVRSVHAPFLMAAKNVWGRPLSKIEKSVSMAKALNSDLIVIHLPYFWQWGYAHWARSNLNSYSAHSGVMIAVENAMMVNIFRPLNFSLFNSIREMEHFDNLVFDTSHYAIAGLDILEVWEVLKERVKHIHLSNNYLKGFDDHALPFDGHLPLDRFLAALKRDDFSGRVVLELGPGPLEARLGEDRVLRNLRRSLDYCRECYDS</sequence>
<dbReference type="AlphaFoldDB" id="A0A1F2WGG6"/>
<dbReference type="PANTHER" id="PTHR12110:SF41">
    <property type="entry name" value="INOSOSE DEHYDRATASE"/>
    <property type="match status" value="1"/>
</dbReference>